<name>A0A1I0DV06_9FIRM</name>
<evidence type="ECO:0000256" key="1">
    <source>
        <dbReference type="SAM" id="Coils"/>
    </source>
</evidence>
<proteinExistence type="predicted"/>
<dbReference type="EMBL" id="FOHU01000009">
    <property type="protein sequence ID" value="SET36490.1"/>
    <property type="molecule type" value="Genomic_DNA"/>
</dbReference>
<keyword evidence="3" id="KW-1185">Reference proteome</keyword>
<dbReference type="Proteomes" id="UP000199568">
    <property type="component" value="Unassembled WGS sequence"/>
</dbReference>
<organism evidence="2 3">
    <name type="scientific">Natronincola peptidivorans</name>
    <dbReference type="NCBI Taxonomy" id="426128"/>
    <lineage>
        <taxon>Bacteria</taxon>
        <taxon>Bacillati</taxon>
        <taxon>Bacillota</taxon>
        <taxon>Clostridia</taxon>
        <taxon>Peptostreptococcales</taxon>
        <taxon>Natronincolaceae</taxon>
        <taxon>Natronincola</taxon>
    </lineage>
</organism>
<evidence type="ECO:0008006" key="4">
    <source>
        <dbReference type="Google" id="ProtNLM"/>
    </source>
</evidence>
<evidence type="ECO:0000313" key="3">
    <source>
        <dbReference type="Proteomes" id="UP000199568"/>
    </source>
</evidence>
<evidence type="ECO:0000313" key="2">
    <source>
        <dbReference type="EMBL" id="SET36490.1"/>
    </source>
</evidence>
<accession>A0A1I0DV06</accession>
<reference evidence="2 3" key="1">
    <citation type="submission" date="2016-10" db="EMBL/GenBank/DDBJ databases">
        <authorList>
            <person name="de Groot N.N."/>
        </authorList>
    </citation>
    <scope>NUCLEOTIDE SEQUENCE [LARGE SCALE GENOMIC DNA]</scope>
    <source>
        <strain evidence="2 3">DSM 18979</strain>
    </source>
</reference>
<feature type="coiled-coil region" evidence="1">
    <location>
        <begin position="3"/>
        <end position="37"/>
    </location>
</feature>
<sequence>MPHKNARQQVQDTFNQLQTCKQNLLQAVNSVEKQENKVQIQSTIAAIDSAISTANRTLSNYQE</sequence>
<keyword evidence="1" id="KW-0175">Coiled coil</keyword>
<gene>
    <name evidence="2" type="ORF">SAMN05660297_02160</name>
</gene>
<protein>
    <recommendedName>
        <fullName evidence="4">Type III secretion system, E component of needle</fullName>
    </recommendedName>
</protein>
<dbReference type="AlphaFoldDB" id="A0A1I0DV06"/>